<dbReference type="Pfam" id="PF00623">
    <property type="entry name" value="RNA_pol_Rpb1_2"/>
    <property type="match status" value="1"/>
</dbReference>
<dbReference type="EMBL" id="PFBQ01000065">
    <property type="protein sequence ID" value="PIR80482.1"/>
    <property type="molecule type" value="Genomic_DNA"/>
</dbReference>
<feature type="binding site" evidence="7">
    <location>
        <position position="931"/>
    </location>
    <ligand>
        <name>Zn(2+)</name>
        <dbReference type="ChEBI" id="CHEBI:29105"/>
        <label>2</label>
    </ligand>
</feature>
<accession>A0A2H0U6M6</accession>
<dbReference type="CDD" id="cd02655">
    <property type="entry name" value="RNAP_beta'_C"/>
    <property type="match status" value="1"/>
</dbReference>
<evidence type="ECO:0000313" key="11">
    <source>
        <dbReference type="EMBL" id="PIR80482.1"/>
    </source>
</evidence>
<dbReference type="InterPro" id="IPR007081">
    <property type="entry name" value="RNA_pol_Rpb1_5"/>
</dbReference>
<keyword evidence="7" id="KW-0460">Magnesium</keyword>
<dbReference type="SMART" id="SM00663">
    <property type="entry name" value="RPOLA_N"/>
    <property type="match status" value="1"/>
</dbReference>
<dbReference type="Gene3D" id="2.40.40.20">
    <property type="match status" value="1"/>
</dbReference>
<dbReference type="Proteomes" id="UP000229128">
    <property type="component" value="Unassembled WGS sequence"/>
</dbReference>
<keyword evidence="3 7" id="KW-0548">Nucleotidyltransferase</keyword>
<dbReference type="Pfam" id="PF05000">
    <property type="entry name" value="RNA_pol_Rpb1_4"/>
    <property type="match status" value="1"/>
</dbReference>
<feature type="binding site" evidence="7">
    <location>
        <position position="80"/>
    </location>
    <ligand>
        <name>Zn(2+)</name>
        <dbReference type="ChEBI" id="CHEBI:29105"/>
        <label>1</label>
    </ligand>
</feature>
<feature type="binding site" evidence="7">
    <location>
        <position position="67"/>
    </location>
    <ligand>
        <name>Zn(2+)</name>
        <dbReference type="ChEBI" id="CHEBI:29105"/>
        <label>1</label>
    </ligand>
</feature>
<keyword evidence="4 7" id="KW-0479">Metal-binding</keyword>
<dbReference type="InterPro" id="IPR006592">
    <property type="entry name" value="RNA_pol_N"/>
</dbReference>
<dbReference type="Gene3D" id="1.10.132.30">
    <property type="match status" value="1"/>
</dbReference>
<comment type="cofactor">
    <cofactor evidence="7">
        <name>Mg(2+)</name>
        <dbReference type="ChEBI" id="CHEBI:18420"/>
    </cofactor>
    <text evidence="7">Binds 1 Mg(2+) ion per subunit.</text>
</comment>
<dbReference type="Gene3D" id="4.10.860.120">
    <property type="entry name" value="RNA polymerase II, clamp domain"/>
    <property type="match status" value="1"/>
</dbReference>
<dbReference type="InterPro" id="IPR012754">
    <property type="entry name" value="DNA-dir_RpoC_beta_prime_bact"/>
</dbReference>
<feature type="binding site" evidence="7">
    <location>
        <position position="924"/>
    </location>
    <ligand>
        <name>Zn(2+)</name>
        <dbReference type="ChEBI" id="CHEBI:29105"/>
        <label>2</label>
    </ligand>
</feature>
<evidence type="ECO:0000256" key="8">
    <source>
        <dbReference type="RuleBase" id="RU004279"/>
    </source>
</evidence>
<feature type="binding site" evidence="7">
    <location>
        <position position="65"/>
    </location>
    <ligand>
        <name>Zn(2+)</name>
        <dbReference type="ChEBI" id="CHEBI:29105"/>
        <label>1</label>
    </ligand>
</feature>
<dbReference type="GO" id="GO:0003677">
    <property type="term" value="F:DNA binding"/>
    <property type="evidence" value="ECO:0007669"/>
    <property type="project" value="UniProtKB-UniRule"/>
</dbReference>
<evidence type="ECO:0000256" key="1">
    <source>
        <dbReference type="ARBA" id="ARBA00022478"/>
    </source>
</evidence>
<reference evidence="12" key="1">
    <citation type="submission" date="2017-09" db="EMBL/GenBank/DDBJ databases">
        <title>Depth-based differentiation of microbial function through sediment-hosted aquifers and enrichment of novel symbionts in the deep terrestrial subsurface.</title>
        <authorList>
            <person name="Probst A.J."/>
            <person name="Ladd B."/>
            <person name="Jarett J.K."/>
            <person name="Geller-Mcgrath D.E."/>
            <person name="Sieber C.M.K."/>
            <person name="Emerson J.B."/>
            <person name="Anantharaman K."/>
            <person name="Thomas B.C."/>
            <person name="Malmstrom R."/>
            <person name="Stieglmeier M."/>
            <person name="Klingl A."/>
            <person name="Woyke T."/>
            <person name="Ryan C.M."/>
            <person name="Banfield J.F."/>
        </authorList>
    </citation>
    <scope>NUCLEOTIDE SEQUENCE [LARGE SCALE GENOMIC DNA]</scope>
</reference>
<keyword evidence="7" id="KW-0862">Zinc</keyword>
<gene>
    <name evidence="7 11" type="primary">rpoC</name>
    <name evidence="11" type="ORF">COU24_03820</name>
</gene>
<keyword evidence="5 7" id="KW-0804">Transcription</keyword>
<comment type="similarity">
    <text evidence="7 8">Belongs to the RNA polymerase beta' chain family.</text>
</comment>
<dbReference type="InterPro" id="IPR007066">
    <property type="entry name" value="RNA_pol_Rpb1_3"/>
</dbReference>
<evidence type="ECO:0000256" key="6">
    <source>
        <dbReference type="ARBA" id="ARBA00048552"/>
    </source>
</evidence>
<dbReference type="GO" id="GO:0003899">
    <property type="term" value="F:DNA-directed RNA polymerase activity"/>
    <property type="evidence" value="ECO:0007669"/>
    <property type="project" value="UniProtKB-UniRule"/>
</dbReference>
<comment type="catalytic activity">
    <reaction evidence="6 7 8">
        <text>RNA(n) + a ribonucleoside 5'-triphosphate = RNA(n+1) + diphosphate</text>
        <dbReference type="Rhea" id="RHEA:21248"/>
        <dbReference type="Rhea" id="RHEA-COMP:14527"/>
        <dbReference type="Rhea" id="RHEA-COMP:17342"/>
        <dbReference type="ChEBI" id="CHEBI:33019"/>
        <dbReference type="ChEBI" id="CHEBI:61557"/>
        <dbReference type="ChEBI" id="CHEBI:140395"/>
        <dbReference type="EC" id="2.7.7.6"/>
    </reaction>
</comment>
<feature type="binding site" evidence="7">
    <location>
        <position position="530"/>
    </location>
    <ligand>
        <name>Mg(2+)</name>
        <dbReference type="ChEBI" id="CHEBI:18420"/>
    </ligand>
</feature>
<keyword evidence="9" id="KW-0175">Coiled coil</keyword>
<keyword evidence="2 7" id="KW-0808">Transferase</keyword>
<comment type="subunit">
    <text evidence="7">The RNAP catalytic core consists of 2 alpha, 1 beta, 1 beta' and 1 omega subunit. When a sigma factor is associated with the core the holoenzyme is formed, which can initiate transcription.</text>
</comment>
<dbReference type="Gene3D" id="1.10.274.100">
    <property type="entry name" value="RNA polymerase Rpb1, domain 3"/>
    <property type="match status" value="2"/>
</dbReference>
<evidence type="ECO:0000256" key="5">
    <source>
        <dbReference type="ARBA" id="ARBA00023163"/>
    </source>
</evidence>
<feature type="binding site" evidence="7">
    <location>
        <position position="852"/>
    </location>
    <ligand>
        <name>Zn(2+)</name>
        <dbReference type="ChEBI" id="CHEBI:29105"/>
        <label>2</label>
    </ligand>
</feature>
<dbReference type="Pfam" id="PF04983">
    <property type="entry name" value="RNA_pol_Rpb1_3"/>
    <property type="match status" value="1"/>
</dbReference>
<proteinExistence type="inferred from homology"/>
<dbReference type="GO" id="GO:0000287">
    <property type="term" value="F:magnesium ion binding"/>
    <property type="evidence" value="ECO:0007669"/>
    <property type="project" value="UniProtKB-UniRule"/>
</dbReference>
<feature type="binding site" evidence="7">
    <location>
        <position position="934"/>
    </location>
    <ligand>
        <name>Zn(2+)</name>
        <dbReference type="ChEBI" id="CHEBI:29105"/>
        <label>2</label>
    </ligand>
</feature>
<dbReference type="Gene3D" id="1.10.40.90">
    <property type="match status" value="1"/>
</dbReference>
<feature type="coiled-coil region" evidence="9">
    <location>
        <begin position="183"/>
        <end position="221"/>
    </location>
</feature>
<organism evidence="11 12">
    <name type="scientific">Candidatus Kuenenbacteria bacterium CG10_big_fil_rev_8_21_14_0_10_39_14</name>
    <dbReference type="NCBI Taxonomy" id="1974619"/>
    <lineage>
        <taxon>Bacteria</taxon>
        <taxon>Candidatus Kueneniibacteriota</taxon>
    </lineage>
</organism>
<dbReference type="HAMAP" id="MF_01322">
    <property type="entry name" value="RNApol_bact_RpoC"/>
    <property type="match status" value="1"/>
</dbReference>
<name>A0A2H0U6M6_9BACT</name>
<feature type="binding site" evidence="7">
    <location>
        <position position="83"/>
    </location>
    <ligand>
        <name>Zn(2+)</name>
        <dbReference type="ChEBI" id="CHEBI:29105"/>
        <label>1</label>
    </ligand>
</feature>
<dbReference type="InterPro" id="IPR007083">
    <property type="entry name" value="RNA_pol_Rpb1_4"/>
</dbReference>
<dbReference type="SUPFAM" id="SSF64484">
    <property type="entry name" value="beta and beta-prime subunits of DNA dependent RNA-polymerase"/>
    <property type="match status" value="1"/>
</dbReference>
<dbReference type="GO" id="GO:0000428">
    <property type="term" value="C:DNA-directed RNA polymerase complex"/>
    <property type="evidence" value="ECO:0007669"/>
    <property type="project" value="UniProtKB-KW"/>
</dbReference>
<comment type="caution">
    <text evidence="11">The sequence shown here is derived from an EMBL/GenBank/DDBJ whole genome shotgun (WGS) entry which is preliminary data.</text>
</comment>
<evidence type="ECO:0000256" key="9">
    <source>
        <dbReference type="SAM" id="Coils"/>
    </source>
</evidence>
<dbReference type="Gene3D" id="1.10.150.390">
    <property type="match status" value="1"/>
</dbReference>
<feature type="binding site" evidence="7">
    <location>
        <position position="528"/>
    </location>
    <ligand>
        <name>Mg(2+)</name>
        <dbReference type="ChEBI" id="CHEBI:18420"/>
    </ligand>
</feature>
<evidence type="ECO:0000259" key="10">
    <source>
        <dbReference type="SMART" id="SM00663"/>
    </source>
</evidence>
<comment type="cofactor">
    <cofactor evidence="7">
        <name>Zn(2+)</name>
        <dbReference type="ChEBI" id="CHEBI:29105"/>
    </cofactor>
    <text evidence="7">Binds 2 Zn(2+) ions per subunit.</text>
</comment>
<comment type="function">
    <text evidence="7 8">DNA-dependent RNA polymerase catalyzes the transcription of DNA into RNA using the four ribonucleoside triphosphates as substrates.</text>
</comment>
<feature type="domain" description="RNA polymerase N-terminal" evidence="10">
    <location>
        <begin position="298"/>
        <end position="580"/>
    </location>
</feature>
<dbReference type="InterPro" id="IPR038120">
    <property type="entry name" value="Rpb1_funnel_sf"/>
</dbReference>
<dbReference type="Pfam" id="PF04997">
    <property type="entry name" value="RNA_pol_Rpb1_1"/>
    <property type="match status" value="1"/>
</dbReference>
<evidence type="ECO:0000256" key="2">
    <source>
        <dbReference type="ARBA" id="ARBA00022679"/>
    </source>
</evidence>
<dbReference type="CDD" id="cd01609">
    <property type="entry name" value="RNAP_beta'_N"/>
    <property type="match status" value="1"/>
</dbReference>
<evidence type="ECO:0000313" key="12">
    <source>
        <dbReference type="Proteomes" id="UP000229128"/>
    </source>
</evidence>
<dbReference type="PANTHER" id="PTHR19376:SF54">
    <property type="entry name" value="DNA-DIRECTED RNA POLYMERASE SUBUNIT BETA"/>
    <property type="match status" value="1"/>
</dbReference>
<evidence type="ECO:0000256" key="3">
    <source>
        <dbReference type="ARBA" id="ARBA00022695"/>
    </source>
</evidence>
<dbReference type="InterPro" id="IPR007080">
    <property type="entry name" value="RNA_pol_Rpb1_1"/>
</dbReference>
<sequence length="1285" mass="144152">MFNELKQKVLDFDSIRLKVASPEVIHGWSHGEVLKPETINYRTQKPEKDGLFCERIFGPTKDWECYCGKYKRIRYKGIICDKCGVEVTRSIVRRERMGHINLVVPVSHIWFLRGVPSKLGLVMDISPQALEKVIYFADYIILNVNEELKEQTKEQVADEYKSKKKAIEGDFNNKIKQVKSVSLAGVEEKIKKLDEEKREALKELSDALERAKREIMELRPLKIISESSYQDLSLKYGHLFEAGIGAEAVRNILSNMDLTATVAQIEEEMNKAAGGSRKKLSKRLKLLNALIRNKIKPEWMIITVVPVIPPDLRPMVQLDGGRFAASDLNDLYRRVINRNNRLKKLIELNAPEVICRNEKRMLQEAVDSLIDNSARHGKTVTASTGQKRVLKSLADILKGKQGRFRQNLLGKRVDYSGRSVIVVGPYLKIHECGLPKRMALELFKPFIIAELIKREYVHNVRSANRFIESDRNEVWDILEGITKNAHVLLNRAPTLHRLGIQAFKPILIEGKAIQLHPLVCPPFNADFDGDQMAVHVPLTEGAKREAAELILSSKNILKPATGDPSITPAQDFVLGCYLLTTIRNEDDNNQQIKTFSSVIEARQAWEAGVIELSDKMKVRLGKELLITSMGRIIFNEIVPNKLGFINKQTDKGTLKGLVKEVIHLYGRDRAVIFLDDIKDLASKYITISGISWGMDDLPAMPEKYQIFEVAERKVEEVENQYEQGFLTNDERHVKIIEIWAGIKDRIVDMCKDKLDKNGAVFAMMNSGARGSWGQTTQMMGMRGLMASPSGETIELPVKASLKEGMHVLEYFITTHGARKGLSDTALRTANAGYLTRRLIDVAQDVIVSEDDCGDKEGMLITKKISIEMDETIVKRVRGRVLLKKIKDGKGKLIARAGQIIDDDVAKEIEKADLAQVKIRSILTCKSKRGVCQKCYGWDLGYNELVKKGVAVGIIAAQSIGEPGTQLTMRTFHTGGVAGGGDITQGLPRVEEIFEARPIKRAAFLAPIAGQVQITSNEITREKVLKINGVDRQEETFEINKEDKGLIVFKNGKKVKKGEVIFKGKNNIIAPLEGKLHIQPEGKKIILKVMQERESEKEINIGRGVNLVINDGDMVERGEQLSSGPVDLFELYKLRGQRAVEDYIIKEIQYVYSSQGQPLNDKHVEVIIRQMFSKVIIEEAGDTIFSPGEVVEKGEIEEENKKVQAEGKLLATCKTVLLGITKSSLAAQSFLSAASFQETTRVLIDAAVTDKVDHLRGLKENVIIGKLIPAGTGFDKEGFLRSDKKK</sequence>
<dbReference type="PANTHER" id="PTHR19376">
    <property type="entry name" value="DNA-DIRECTED RNA POLYMERASE"/>
    <property type="match status" value="1"/>
</dbReference>
<dbReference type="GO" id="GO:0008270">
    <property type="term" value="F:zinc ion binding"/>
    <property type="evidence" value="ECO:0007669"/>
    <property type="project" value="UniProtKB-UniRule"/>
</dbReference>
<evidence type="ECO:0000256" key="7">
    <source>
        <dbReference type="HAMAP-Rule" id="MF_01322"/>
    </source>
</evidence>
<dbReference type="InterPro" id="IPR044893">
    <property type="entry name" value="RNA_pol_Rpb1_clamp_domain"/>
</dbReference>
<dbReference type="Gene3D" id="1.10.1790.20">
    <property type="match status" value="2"/>
</dbReference>
<dbReference type="GO" id="GO:0006351">
    <property type="term" value="P:DNA-templated transcription"/>
    <property type="evidence" value="ECO:0007669"/>
    <property type="project" value="UniProtKB-UniRule"/>
</dbReference>
<dbReference type="InterPro" id="IPR045867">
    <property type="entry name" value="DNA-dir_RpoC_beta_prime"/>
</dbReference>
<feature type="binding site" evidence="7">
    <location>
        <position position="526"/>
    </location>
    <ligand>
        <name>Mg(2+)</name>
        <dbReference type="ChEBI" id="CHEBI:18420"/>
    </ligand>
</feature>
<dbReference type="EC" id="2.7.7.6" evidence="7"/>
<dbReference type="InterPro" id="IPR000722">
    <property type="entry name" value="RNA_pol_asu"/>
</dbReference>
<dbReference type="InterPro" id="IPR042102">
    <property type="entry name" value="RNA_pol_Rpb1_3_sf"/>
</dbReference>
<keyword evidence="1 7" id="KW-0240">DNA-directed RNA polymerase</keyword>
<dbReference type="Gene3D" id="2.40.50.100">
    <property type="match status" value="2"/>
</dbReference>
<dbReference type="NCBIfam" id="TIGR02386">
    <property type="entry name" value="rpoC_TIGR"/>
    <property type="match status" value="1"/>
</dbReference>
<evidence type="ECO:0000256" key="4">
    <source>
        <dbReference type="ARBA" id="ARBA00022723"/>
    </source>
</evidence>
<dbReference type="Pfam" id="PF04998">
    <property type="entry name" value="RNA_pol_Rpb1_5"/>
    <property type="match status" value="1"/>
</dbReference>
<protein>
    <recommendedName>
        <fullName evidence="7">DNA-directed RNA polymerase subunit beta'</fullName>
        <shortName evidence="7">RNAP subunit beta'</shortName>
        <ecNumber evidence="7">2.7.7.6</ecNumber>
    </recommendedName>
    <alternativeName>
        <fullName evidence="7">RNA polymerase subunit beta'</fullName>
    </alternativeName>
    <alternativeName>
        <fullName evidence="7">Transcriptase subunit beta'</fullName>
    </alternativeName>
</protein>